<evidence type="ECO:0000256" key="4">
    <source>
        <dbReference type="PROSITE-ProRule" id="PRU00473"/>
    </source>
</evidence>
<proteinExistence type="predicted"/>
<evidence type="ECO:0000256" key="6">
    <source>
        <dbReference type="SAM" id="Phobius"/>
    </source>
</evidence>
<dbReference type="PRINTS" id="PR01021">
    <property type="entry name" value="OMPADOMAIN"/>
</dbReference>
<reference evidence="8 9" key="1">
    <citation type="journal article" date="2015" name="Proc. Natl. Acad. Sci. U.S.A.">
        <title>Expanded metabolic versatility of ubiquitous nitrite-oxidizing bacteria from the genus Nitrospira.</title>
        <authorList>
            <person name="Koch H."/>
            <person name="Lucker S."/>
            <person name="Albertsen M."/>
            <person name="Kitzinger K."/>
            <person name="Herbold C."/>
            <person name="Spieck E."/>
            <person name="Nielsen P.H."/>
            <person name="Wagner M."/>
            <person name="Daims H."/>
        </authorList>
    </citation>
    <scope>NUCLEOTIDE SEQUENCE [LARGE SCALE GENOMIC DNA]</scope>
    <source>
        <strain evidence="8 9">NSP M-1</strain>
    </source>
</reference>
<feature type="transmembrane region" description="Helical" evidence="6">
    <location>
        <begin position="27"/>
        <end position="48"/>
    </location>
</feature>
<dbReference type="CDD" id="cd07185">
    <property type="entry name" value="OmpA_C-like"/>
    <property type="match status" value="1"/>
</dbReference>
<evidence type="ECO:0000313" key="8">
    <source>
        <dbReference type="EMBL" id="ALA57212.1"/>
    </source>
</evidence>
<dbReference type="PANTHER" id="PTHR30329:SF21">
    <property type="entry name" value="LIPOPROTEIN YIAD-RELATED"/>
    <property type="match status" value="1"/>
</dbReference>
<accession>A0A0K2G9C7</accession>
<keyword evidence="3" id="KW-0998">Cell outer membrane</keyword>
<dbReference type="SUPFAM" id="SSF103088">
    <property type="entry name" value="OmpA-like"/>
    <property type="match status" value="1"/>
</dbReference>
<dbReference type="GO" id="GO:0009279">
    <property type="term" value="C:cell outer membrane"/>
    <property type="evidence" value="ECO:0007669"/>
    <property type="project" value="UniProtKB-SubCell"/>
</dbReference>
<name>A0A0K2G9C7_NITMO</name>
<keyword evidence="9" id="KW-1185">Reference proteome</keyword>
<evidence type="ECO:0000256" key="5">
    <source>
        <dbReference type="SAM" id="MobiDB-lite"/>
    </source>
</evidence>
<protein>
    <recommendedName>
        <fullName evidence="7">OmpA-like domain-containing protein</fullName>
    </recommendedName>
</protein>
<dbReference type="Pfam" id="PF00691">
    <property type="entry name" value="OmpA"/>
    <property type="match status" value="1"/>
</dbReference>
<dbReference type="Gene3D" id="3.30.1330.60">
    <property type="entry name" value="OmpA-like domain"/>
    <property type="match status" value="1"/>
</dbReference>
<gene>
    <name evidence="8" type="ORF">NITMOv2_0776</name>
</gene>
<dbReference type="InterPro" id="IPR050330">
    <property type="entry name" value="Bact_OuterMem_StrucFunc"/>
</dbReference>
<keyword evidence="2 4" id="KW-0472">Membrane</keyword>
<keyword evidence="6" id="KW-0812">Transmembrane</keyword>
<dbReference type="OrthoDB" id="9792521at2"/>
<evidence type="ECO:0000256" key="1">
    <source>
        <dbReference type="ARBA" id="ARBA00004442"/>
    </source>
</evidence>
<evidence type="ECO:0000256" key="3">
    <source>
        <dbReference type="ARBA" id="ARBA00023237"/>
    </source>
</evidence>
<evidence type="ECO:0000256" key="2">
    <source>
        <dbReference type="ARBA" id="ARBA00023136"/>
    </source>
</evidence>
<dbReference type="KEGG" id="nmv:NITMOv2_0776"/>
<dbReference type="InterPro" id="IPR036737">
    <property type="entry name" value="OmpA-like_sf"/>
</dbReference>
<dbReference type="RefSeq" id="WP_053378588.1">
    <property type="nucleotide sequence ID" value="NZ_CP011801.1"/>
</dbReference>
<comment type="subcellular location">
    <subcellularLocation>
        <location evidence="1">Cell outer membrane</location>
    </subcellularLocation>
</comment>
<dbReference type="AlphaFoldDB" id="A0A0K2G9C7"/>
<organism evidence="8 9">
    <name type="scientific">Nitrospira moscoviensis</name>
    <dbReference type="NCBI Taxonomy" id="42253"/>
    <lineage>
        <taxon>Bacteria</taxon>
        <taxon>Pseudomonadati</taxon>
        <taxon>Nitrospirota</taxon>
        <taxon>Nitrospiria</taxon>
        <taxon>Nitrospirales</taxon>
        <taxon>Nitrospiraceae</taxon>
        <taxon>Nitrospira</taxon>
    </lineage>
</organism>
<dbReference type="PROSITE" id="PS51123">
    <property type="entry name" value="OMPA_2"/>
    <property type="match status" value="1"/>
</dbReference>
<feature type="domain" description="OmpA-like" evidence="7">
    <location>
        <begin position="95"/>
        <end position="212"/>
    </location>
</feature>
<dbReference type="STRING" id="42253.NITMOv2_0776"/>
<evidence type="ECO:0000313" key="9">
    <source>
        <dbReference type="Proteomes" id="UP000069205"/>
    </source>
</evidence>
<sequence>MQKGPSQVSSGNIAPTVLGPQKETKEVMLLAGLVLFLGGLIAAAWYYGQLAEPVKMTPVTDRAENANVSDLLKKASVLNQAEASTTQPTPVTAPVVSPADIIHADVYFEVGRRGLTDEAKAQLAAQAAMLKQHEDYGVLIQGYTDQQGSASYNMTLGLKRAETVKAELVNAGIAEHRIKTVSLGEEGVLCVDNSDICRHMNRRVHLDIRKIGLEHMAAPAVGATATEPAKTEEIGSSTEGLVPSDRPAGPAEPPTGS</sequence>
<dbReference type="PANTHER" id="PTHR30329">
    <property type="entry name" value="STATOR ELEMENT OF FLAGELLAR MOTOR COMPLEX"/>
    <property type="match status" value="1"/>
</dbReference>
<keyword evidence="6" id="KW-1133">Transmembrane helix</keyword>
<feature type="region of interest" description="Disordered" evidence="5">
    <location>
        <begin position="222"/>
        <end position="257"/>
    </location>
</feature>
<dbReference type="EMBL" id="CP011801">
    <property type="protein sequence ID" value="ALA57212.1"/>
    <property type="molecule type" value="Genomic_DNA"/>
</dbReference>
<dbReference type="InterPro" id="IPR006664">
    <property type="entry name" value="OMP_bac"/>
</dbReference>
<dbReference type="InterPro" id="IPR006665">
    <property type="entry name" value="OmpA-like"/>
</dbReference>
<dbReference type="PATRIC" id="fig|42253.5.peg.764"/>
<dbReference type="Proteomes" id="UP000069205">
    <property type="component" value="Chromosome"/>
</dbReference>
<evidence type="ECO:0000259" key="7">
    <source>
        <dbReference type="PROSITE" id="PS51123"/>
    </source>
</evidence>